<dbReference type="InterPro" id="IPR036866">
    <property type="entry name" value="RibonucZ/Hydroxyglut_hydro"/>
</dbReference>
<dbReference type="InterPro" id="IPR001279">
    <property type="entry name" value="Metallo-B-lactamas"/>
</dbReference>
<dbReference type="InterPro" id="IPR000396">
    <property type="entry name" value="Pdiesterase2"/>
</dbReference>
<dbReference type="PANTHER" id="PTHR28283">
    <property type="entry name" value="3',5'-CYCLIC-NUCLEOTIDE PHOSPHODIESTERASE 1"/>
    <property type="match status" value="1"/>
</dbReference>
<dbReference type="CDD" id="cd07735">
    <property type="entry name" value="class_II_PDE_MBL-fold"/>
    <property type="match status" value="1"/>
</dbReference>
<protein>
    <submittedName>
        <fullName evidence="2">3',5'-cyclic-nucleotide phosphodiesterase</fullName>
    </submittedName>
</protein>
<dbReference type="PRINTS" id="PR00388">
    <property type="entry name" value="PDIESTERASE2"/>
</dbReference>
<comment type="caution">
    <text evidence="2">The sequence shown here is derived from an EMBL/GenBank/DDBJ whole genome shotgun (WGS) entry which is preliminary data.</text>
</comment>
<reference evidence="2 3" key="1">
    <citation type="submission" date="2021-10" db="EMBL/GenBank/DDBJ databases">
        <authorList>
            <person name="Chen M."/>
        </authorList>
    </citation>
    <scope>NUCLEOTIDE SEQUENCE [LARGE SCALE GENOMIC DNA]</scope>
    <source>
        <strain evidence="2 3">H3-26</strain>
    </source>
</reference>
<dbReference type="RefSeq" id="WP_226763832.1">
    <property type="nucleotide sequence ID" value="NZ_JAJAWG010000003.1"/>
</dbReference>
<dbReference type="SUPFAM" id="SSF56281">
    <property type="entry name" value="Metallo-hydrolase/oxidoreductase"/>
    <property type="match status" value="1"/>
</dbReference>
<proteinExistence type="predicted"/>
<dbReference type="EMBL" id="JAJAWG010000003">
    <property type="protein sequence ID" value="MCB5196054.1"/>
    <property type="molecule type" value="Genomic_DNA"/>
</dbReference>
<evidence type="ECO:0000259" key="1">
    <source>
        <dbReference type="SMART" id="SM00849"/>
    </source>
</evidence>
<dbReference type="SMART" id="SM00849">
    <property type="entry name" value="Lactamase_B"/>
    <property type="match status" value="1"/>
</dbReference>
<gene>
    <name evidence="2" type="ORF">LG219_07140</name>
</gene>
<dbReference type="PANTHER" id="PTHR28283:SF1">
    <property type="entry name" value="3',5'-CYCLIC-NUCLEOTIDE PHOSPHODIESTERASE 1"/>
    <property type="match status" value="1"/>
</dbReference>
<feature type="domain" description="Metallo-beta-lactamase" evidence="1">
    <location>
        <begin position="18"/>
        <end position="209"/>
    </location>
</feature>
<keyword evidence="3" id="KW-1185">Reference proteome</keyword>
<dbReference type="Pfam" id="PF12706">
    <property type="entry name" value="Lactamase_B_2"/>
    <property type="match status" value="1"/>
</dbReference>
<name>A0ABS8BK09_9NEIS</name>
<sequence length="255" mass="27395">MTSLRVLGCSGGIGGAHHTTAFLLNQTILLDAGTGVADLSSRELLQIEHVFLTHAHLDHIAYLPLLLDATLGARKRPVIVHACAATIQMLKTHIFNWHIWPDFSVIPSAEQPLLRFAAIEVGQTHCVDALAITALPAEHTIAALAFQVSNFTASLVFSGDTIGGAAFWRAVNQIENLKILIIETAFAESNAKLAQLAKHLCPSTLAAELRSVPAGVEVLITHLKPSEDQQTMAEILALQPAAAVRRLIQGETICF</sequence>
<evidence type="ECO:0000313" key="2">
    <source>
        <dbReference type="EMBL" id="MCB5196054.1"/>
    </source>
</evidence>
<accession>A0ABS8BK09</accession>
<evidence type="ECO:0000313" key="3">
    <source>
        <dbReference type="Proteomes" id="UP001198034"/>
    </source>
</evidence>
<dbReference type="Gene3D" id="3.60.15.10">
    <property type="entry name" value="Ribonuclease Z/Hydroxyacylglutathione hydrolase-like"/>
    <property type="match status" value="1"/>
</dbReference>
<dbReference type="Proteomes" id="UP001198034">
    <property type="component" value="Unassembled WGS sequence"/>
</dbReference>
<organism evidence="2 3">
    <name type="scientific">Deefgea salmonis</name>
    <dbReference type="NCBI Taxonomy" id="2875502"/>
    <lineage>
        <taxon>Bacteria</taxon>
        <taxon>Pseudomonadati</taxon>
        <taxon>Pseudomonadota</taxon>
        <taxon>Betaproteobacteria</taxon>
        <taxon>Neisseriales</taxon>
        <taxon>Chitinibacteraceae</taxon>
        <taxon>Deefgea</taxon>
    </lineage>
</organism>